<dbReference type="RefSeq" id="XP_037893099.1">
    <property type="nucleotide sequence ID" value="XM_038037171.1"/>
</dbReference>
<reference evidence="4" key="1">
    <citation type="submission" date="2025-08" db="UniProtKB">
        <authorList>
            <consortium name="RefSeq"/>
        </authorList>
    </citation>
    <scope>IDENTIFICATION</scope>
    <source>
        <tissue evidence="4">Whole body pupa</tissue>
    </source>
</reference>
<feature type="region of interest" description="Disordered" evidence="1">
    <location>
        <begin position="170"/>
        <end position="189"/>
    </location>
</feature>
<dbReference type="GeneID" id="119639645"/>
<dbReference type="InterPro" id="IPR001888">
    <property type="entry name" value="Transposase_1"/>
</dbReference>
<dbReference type="GO" id="GO:0003676">
    <property type="term" value="F:nucleic acid binding"/>
    <property type="evidence" value="ECO:0007669"/>
    <property type="project" value="InterPro"/>
</dbReference>
<gene>
    <name evidence="4" type="primary">LOC119639645</name>
</gene>
<dbReference type="Pfam" id="PF01359">
    <property type="entry name" value="Transposase_1"/>
    <property type="match status" value="1"/>
</dbReference>
<evidence type="ECO:0000313" key="3">
    <source>
        <dbReference type="Proteomes" id="UP000092443"/>
    </source>
</evidence>
<dbReference type="AlphaFoldDB" id="A0A9C5ZBJ4"/>
<accession>A0A9C5ZBJ4</accession>
<dbReference type="PANTHER" id="PTHR46060">
    <property type="entry name" value="MARINER MOS1 TRANSPOSASE-LIKE PROTEIN"/>
    <property type="match status" value="1"/>
</dbReference>
<evidence type="ECO:0000259" key="2">
    <source>
        <dbReference type="Pfam" id="PF17906"/>
    </source>
</evidence>
<sequence length="348" mass="40942">MDQKEFRVLIKHCYLMKKNTAQTQRWLEECYGKSAPSKTTICRWFSEFKCGRTSTNDAARSGRPLEASTPENIKRIHRIILDDSKVKVREIADIIQISTERVKNILHEHLDMKKVYAKWVPRSLTINQKQQRVNDAERGLKLYRLNENDFLNRFVAIGETWIHYHTNQNNRESTDEVESSTAKQPKKQPSTEKKVLVSIFWNADGIIFIDYLERKKTITKEYYPALLDRFNEKLKVSNKRPQMAGKAVLFHQDNSPPHISIKAMAKLNELKYDLLHQPPYSPDLDPSDYYLFPILKRWLRGKRFTSLEDIECETDAYFDAVDGYAKGIRMLEDRWDKCIALEGNYIEE</sequence>
<feature type="domain" description="Mos1 transposase HTH" evidence="2">
    <location>
        <begin position="4"/>
        <end position="51"/>
    </location>
</feature>
<evidence type="ECO:0000256" key="1">
    <source>
        <dbReference type="SAM" id="MobiDB-lite"/>
    </source>
</evidence>
<dbReference type="PANTHER" id="PTHR46060:SF1">
    <property type="entry name" value="MARINER MOS1 TRANSPOSASE-LIKE PROTEIN"/>
    <property type="match status" value="1"/>
</dbReference>
<dbReference type="InterPro" id="IPR036397">
    <property type="entry name" value="RNaseH_sf"/>
</dbReference>
<keyword evidence="3" id="KW-1185">Reference proteome</keyword>
<dbReference type="InterPro" id="IPR041426">
    <property type="entry name" value="Mos1_HTH"/>
</dbReference>
<protein>
    <submittedName>
        <fullName evidence="4">Histone-lysine N-methyltransferase SETMAR-like</fullName>
    </submittedName>
</protein>
<dbReference type="Pfam" id="PF17906">
    <property type="entry name" value="HTH_48"/>
    <property type="match status" value="1"/>
</dbReference>
<dbReference type="Gene3D" id="3.30.420.10">
    <property type="entry name" value="Ribonuclease H-like superfamily/Ribonuclease H"/>
    <property type="match status" value="1"/>
</dbReference>
<organism evidence="3 4">
    <name type="scientific">Glossina fuscipes</name>
    <dbReference type="NCBI Taxonomy" id="7396"/>
    <lineage>
        <taxon>Eukaryota</taxon>
        <taxon>Metazoa</taxon>
        <taxon>Ecdysozoa</taxon>
        <taxon>Arthropoda</taxon>
        <taxon>Hexapoda</taxon>
        <taxon>Insecta</taxon>
        <taxon>Pterygota</taxon>
        <taxon>Neoptera</taxon>
        <taxon>Endopterygota</taxon>
        <taxon>Diptera</taxon>
        <taxon>Brachycera</taxon>
        <taxon>Muscomorpha</taxon>
        <taxon>Hippoboscoidea</taxon>
        <taxon>Glossinidae</taxon>
        <taxon>Glossina</taxon>
    </lineage>
</organism>
<dbReference type="KEGG" id="gfs:119639645"/>
<dbReference type="Proteomes" id="UP000092443">
    <property type="component" value="Unplaced"/>
</dbReference>
<proteinExistence type="predicted"/>
<name>A0A9C5ZBJ4_9MUSC</name>
<dbReference type="Gene3D" id="1.10.10.1450">
    <property type="match status" value="1"/>
</dbReference>
<dbReference type="InterPro" id="IPR052709">
    <property type="entry name" value="Transposase-MT_Hybrid"/>
</dbReference>
<evidence type="ECO:0000313" key="4">
    <source>
        <dbReference type="RefSeq" id="XP_037893099.1"/>
    </source>
</evidence>